<dbReference type="Gene3D" id="1.10.3790.10">
    <property type="entry name" value="NinB"/>
    <property type="match status" value="1"/>
</dbReference>
<comment type="caution">
    <text evidence="1">The sequence shown here is derived from an EMBL/GenBank/DDBJ whole genome shotgun (WGS) entry which is preliminary data.</text>
</comment>
<accession>A0A2W6HXH5</accession>
<proteinExistence type="predicted"/>
<sequence>MKRTFLIDPQGNRNWPQVLSLVVSDINDWIKGGPVQITLDEPKRTLDQNAAMWPALTDIAKQVPLVITRRDGSTRQATPYDWKDVLTAAFEEETEWAPGLRGGVVMLGARTSKYSRRKMGDFLTFIHAEFSDRVRWSDSAVERLAQFAPPSRRVA</sequence>
<name>A0A2W6HXH5_STEMA</name>
<protein>
    <submittedName>
        <fullName evidence="1">NinB family protein</fullName>
    </submittedName>
</protein>
<dbReference type="InterPro" id="IPR036619">
    <property type="entry name" value="NinB_sf"/>
</dbReference>
<dbReference type="Pfam" id="PF05772">
    <property type="entry name" value="NinB"/>
    <property type="match status" value="1"/>
</dbReference>
<organism evidence="1 2">
    <name type="scientific">Stenotrophomonas maltophilia</name>
    <name type="common">Pseudomonas maltophilia</name>
    <name type="synonym">Xanthomonas maltophilia</name>
    <dbReference type="NCBI Taxonomy" id="40324"/>
    <lineage>
        <taxon>Bacteria</taxon>
        <taxon>Pseudomonadati</taxon>
        <taxon>Pseudomonadota</taxon>
        <taxon>Gammaproteobacteria</taxon>
        <taxon>Lysobacterales</taxon>
        <taxon>Lysobacteraceae</taxon>
        <taxon>Stenotrophomonas</taxon>
        <taxon>Stenotrophomonas maltophilia group</taxon>
    </lineage>
</organism>
<dbReference type="SUPFAM" id="SSF103370">
    <property type="entry name" value="NinB"/>
    <property type="match status" value="1"/>
</dbReference>
<dbReference type="InterPro" id="IPR008711">
    <property type="entry name" value="Recombinase_NinB"/>
</dbReference>
<evidence type="ECO:0000313" key="2">
    <source>
        <dbReference type="Proteomes" id="UP000249614"/>
    </source>
</evidence>
<dbReference type="AlphaFoldDB" id="A0A2W6HXH5"/>
<dbReference type="EMBL" id="LXXM01000217">
    <property type="protein sequence ID" value="PZS88167.1"/>
    <property type="molecule type" value="Genomic_DNA"/>
</dbReference>
<dbReference type="Proteomes" id="UP000249614">
    <property type="component" value="Unassembled WGS sequence"/>
</dbReference>
<dbReference type="RefSeq" id="WP_111113517.1">
    <property type="nucleotide sequence ID" value="NZ_LXXM01000217.1"/>
</dbReference>
<reference evidence="1 2" key="1">
    <citation type="submission" date="2016-05" db="EMBL/GenBank/DDBJ databases">
        <authorList>
            <person name="Lavstsen T."/>
            <person name="Jespersen J.S."/>
        </authorList>
    </citation>
    <scope>NUCLEOTIDE SEQUENCE [LARGE SCALE GENOMIC DNA]</scope>
    <source>
        <strain evidence="1 2">SM-5815</strain>
    </source>
</reference>
<gene>
    <name evidence="1" type="ORF">A7X83_15725</name>
</gene>
<evidence type="ECO:0000313" key="1">
    <source>
        <dbReference type="EMBL" id="PZS88167.1"/>
    </source>
</evidence>